<evidence type="ECO:0000256" key="3">
    <source>
        <dbReference type="RuleBase" id="RU003457"/>
    </source>
</evidence>
<comment type="cofactor">
    <cofactor evidence="2">
        <name>Fe cation</name>
        <dbReference type="ChEBI" id="CHEBI:24875"/>
    </cofactor>
    <text evidence="2">Binds 1 Fe cation per subunit.</text>
</comment>
<comment type="similarity">
    <text evidence="1 3">Belongs to the pirin family.</text>
</comment>
<protein>
    <submittedName>
        <fullName evidence="6">Pirin family protein</fullName>
    </submittedName>
</protein>
<dbReference type="Gene3D" id="2.60.120.10">
    <property type="entry name" value="Jelly Rolls"/>
    <property type="match status" value="2"/>
</dbReference>
<dbReference type="Proteomes" id="UP000514411">
    <property type="component" value="Chromosome"/>
</dbReference>
<keyword evidence="2" id="KW-0479">Metal-binding</keyword>
<dbReference type="EMBL" id="LR824643">
    <property type="protein sequence ID" value="CAD0327447.1"/>
    <property type="molecule type" value="Genomic_DNA"/>
</dbReference>
<feature type="domain" description="Pirin N-terminal" evidence="4">
    <location>
        <begin position="47"/>
        <end position="118"/>
    </location>
</feature>
<evidence type="ECO:0000259" key="4">
    <source>
        <dbReference type="Pfam" id="PF02678"/>
    </source>
</evidence>
<feature type="binding site" evidence="2">
    <location>
        <position position="100"/>
    </location>
    <ligand>
        <name>Fe cation</name>
        <dbReference type="ChEBI" id="CHEBI:24875"/>
    </ligand>
</feature>
<evidence type="ECO:0000256" key="1">
    <source>
        <dbReference type="ARBA" id="ARBA00008416"/>
    </source>
</evidence>
<keyword evidence="2" id="KW-0408">Iron</keyword>
<feature type="binding site" evidence="2">
    <location>
        <position position="53"/>
    </location>
    <ligand>
        <name>Fe cation</name>
        <dbReference type="ChEBI" id="CHEBI:24875"/>
    </ligand>
</feature>
<evidence type="ECO:0000259" key="5">
    <source>
        <dbReference type="Pfam" id="PF05726"/>
    </source>
</evidence>
<dbReference type="EMBL" id="LR861807">
    <property type="protein sequence ID" value="CAD1792005.1"/>
    <property type="molecule type" value="Genomic_DNA"/>
</dbReference>
<dbReference type="InterPro" id="IPR011051">
    <property type="entry name" value="RmlC_Cupin_sf"/>
</dbReference>
<dbReference type="RefSeq" id="WP_016903426.1">
    <property type="nucleotide sequence ID" value="NZ_CP012251.1"/>
</dbReference>
<dbReference type="PANTHER" id="PTHR13903">
    <property type="entry name" value="PIRIN-RELATED"/>
    <property type="match status" value="1"/>
</dbReference>
<feature type="binding site" evidence="2">
    <location>
        <position position="55"/>
    </location>
    <ligand>
        <name>Fe cation</name>
        <dbReference type="ChEBI" id="CHEBI:24875"/>
    </ligand>
</feature>
<dbReference type="InterPro" id="IPR014710">
    <property type="entry name" value="RmlC-like_jellyroll"/>
</dbReference>
<dbReference type="PIRSF" id="PIRSF006232">
    <property type="entry name" value="Pirin"/>
    <property type="match status" value="1"/>
</dbReference>
<sequence length="285" mass="30992">MSQVMSGVVDAIHVEHGAHFSARRLDLEGLQGLAAPVMALDHYRMRGPTFAPHPHAGFSAVSYVLESSAGGLRNRDSLQHDVVIEPGAVVWTQSGSGIVHEEFPAAIGREVHGIQIFVNQSRRTKVLPPRVMHLKACDVPVIMDKQFNRTRVLSGRLSGAIGRLDPAEPFDLFDVHVMGSWIYPVPARRHALVYALSGEVEVQAGGEVRKIRAFQATAARFTKAGPLQVEPNGAAQILVLTGTDLAEPVAVHGPFIMNDQEQLIEALDRYTRGEMGRLLPLEGIA</sequence>
<dbReference type="Pfam" id="PF05726">
    <property type="entry name" value="Pirin_C"/>
    <property type="match status" value="1"/>
</dbReference>
<gene>
    <name evidence="7" type="ORF">XSP_002101</name>
    <name evidence="6" type="ORF">XSP_002118</name>
</gene>
<feature type="binding site" evidence="2">
    <location>
        <position position="102"/>
    </location>
    <ligand>
        <name>Fe cation</name>
        <dbReference type="ChEBI" id="CHEBI:24875"/>
    </ligand>
</feature>
<reference evidence="6 8" key="1">
    <citation type="submission" date="2020-07" db="EMBL/GenBank/DDBJ databases">
        <authorList>
            <person name="Teixeira M."/>
        </authorList>
    </citation>
    <scope>NUCLEOTIDE SEQUENCE</scope>
    <source>
        <strain evidence="7">3</strain>
        <strain evidence="6">Xanthomonas arboricola pv. juglandis CPBF 427</strain>
    </source>
</reference>
<dbReference type="Pfam" id="PF02678">
    <property type="entry name" value="Pirin"/>
    <property type="match status" value="1"/>
</dbReference>
<evidence type="ECO:0000313" key="6">
    <source>
        <dbReference type="EMBL" id="CAD0327447.1"/>
    </source>
</evidence>
<dbReference type="InterPro" id="IPR008778">
    <property type="entry name" value="Pirin_C_dom"/>
</dbReference>
<dbReference type="InterPro" id="IPR003829">
    <property type="entry name" value="Pirin_N_dom"/>
</dbReference>
<dbReference type="SUPFAM" id="SSF51182">
    <property type="entry name" value="RmlC-like cupins"/>
    <property type="match status" value="1"/>
</dbReference>
<proteinExistence type="inferred from homology"/>
<feature type="domain" description="Pirin C-terminal" evidence="5">
    <location>
        <begin position="184"/>
        <end position="275"/>
    </location>
</feature>
<dbReference type="PANTHER" id="PTHR13903:SF8">
    <property type="entry name" value="PIRIN"/>
    <property type="match status" value="1"/>
</dbReference>
<dbReference type="GO" id="GO:0046872">
    <property type="term" value="F:metal ion binding"/>
    <property type="evidence" value="ECO:0007669"/>
    <property type="project" value="UniProtKB-KW"/>
</dbReference>
<evidence type="ECO:0000313" key="8">
    <source>
        <dbReference type="Proteomes" id="UP000514411"/>
    </source>
</evidence>
<dbReference type="AlphaFoldDB" id="A0A2N7UYX6"/>
<name>A0A2N7UYX6_XANCJ</name>
<accession>A0A2N7UYX6</accession>
<evidence type="ECO:0000313" key="7">
    <source>
        <dbReference type="EMBL" id="CAD1792005.1"/>
    </source>
</evidence>
<organism evidence="6">
    <name type="scientific">Xanthomonas campestris pv. juglandis</name>
    <name type="common">Xanthomonas arboricola pv. juglandis</name>
    <dbReference type="NCBI Taxonomy" id="195709"/>
    <lineage>
        <taxon>Bacteria</taxon>
        <taxon>Pseudomonadati</taxon>
        <taxon>Pseudomonadota</taxon>
        <taxon>Gammaproteobacteria</taxon>
        <taxon>Lysobacterales</taxon>
        <taxon>Lysobacteraceae</taxon>
        <taxon>Xanthomonas</taxon>
    </lineage>
</organism>
<dbReference type="InterPro" id="IPR012093">
    <property type="entry name" value="Pirin"/>
</dbReference>
<evidence type="ECO:0000256" key="2">
    <source>
        <dbReference type="PIRSR" id="PIRSR006232-1"/>
    </source>
</evidence>